<dbReference type="EMBL" id="MELK01000017">
    <property type="protein sequence ID" value="OFW59225.1"/>
    <property type="molecule type" value="Genomic_DNA"/>
</dbReference>
<evidence type="ECO:0000313" key="1">
    <source>
        <dbReference type="EMBL" id="OFW59225.1"/>
    </source>
</evidence>
<comment type="caution">
    <text evidence="1">The sequence shown here is derived from an EMBL/GenBank/DDBJ whole genome shotgun (WGS) entry which is preliminary data.</text>
</comment>
<accession>A0A1F2WQW5</accession>
<proteinExistence type="predicted"/>
<evidence type="ECO:0000313" key="2">
    <source>
        <dbReference type="Proteomes" id="UP000177876"/>
    </source>
</evidence>
<dbReference type="Pfam" id="PF08734">
    <property type="entry name" value="GYD"/>
    <property type="match status" value="1"/>
</dbReference>
<sequence>MPVFVMLTKLTDQGANTINRDPHRIKEVNKDVESLGAKVLAQYALMGEYDFLNILEAADADTVVRVSLKLASRGTLRIQTMAALPIDDFIQAVR</sequence>
<name>A0A1F2WQW5_9ACTN</name>
<protein>
    <submittedName>
        <fullName evidence="1">GYD domain superfamily</fullName>
    </submittedName>
</protein>
<organism evidence="1 2">
    <name type="scientific">Candidatus Solincola sediminis</name>
    <dbReference type="NCBI Taxonomy" id="1797199"/>
    <lineage>
        <taxon>Bacteria</taxon>
        <taxon>Bacillati</taxon>
        <taxon>Actinomycetota</taxon>
        <taxon>Candidatus Geothermincolia</taxon>
        <taxon>Candidatus Geothermincolales</taxon>
        <taxon>Candidatus Geothermincolaceae</taxon>
        <taxon>Candidatus Solincola</taxon>
    </lineage>
</organism>
<dbReference type="InterPro" id="IPR014845">
    <property type="entry name" value="GYD/TTHA1554"/>
</dbReference>
<reference evidence="1 2" key="1">
    <citation type="journal article" date="2016" name="Nat. Commun.">
        <title>Thousands of microbial genomes shed light on interconnected biogeochemical processes in an aquifer system.</title>
        <authorList>
            <person name="Anantharaman K."/>
            <person name="Brown C.T."/>
            <person name="Hug L.A."/>
            <person name="Sharon I."/>
            <person name="Castelle C.J."/>
            <person name="Probst A.J."/>
            <person name="Thomas B.C."/>
            <person name="Singh A."/>
            <person name="Wilkins M.J."/>
            <person name="Karaoz U."/>
            <person name="Brodie E.L."/>
            <person name="Williams K.H."/>
            <person name="Hubbard S.S."/>
            <person name="Banfield J.F."/>
        </authorList>
    </citation>
    <scope>NUCLEOTIDE SEQUENCE [LARGE SCALE GENOMIC DNA]</scope>
</reference>
<dbReference type="Proteomes" id="UP000177876">
    <property type="component" value="Unassembled WGS sequence"/>
</dbReference>
<dbReference type="STRING" id="1797197.A2Y75_01750"/>
<dbReference type="AlphaFoldDB" id="A0A1F2WQW5"/>
<gene>
    <name evidence="1" type="ORF">A2Y75_01750</name>
</gene>